<evidence type="ECO:0000313" key="1">
    <source>
        <dbReference type="EMBL" id="BAB12355.1"/>
    </source>
</evidence>
<protein>
    <submittedName>
        <fullName evidence="1">Uncharacterized protein</fullName>
    </submittedName>
</protein>
<proteinExistence type="evidence at transcript level"/>
<accession>Q9GMK6</accession>
<name>Q9GMK6_MACFA</name>
<organism evidence="1">
    <name type="scientific">Macaca fascicularis</name>
    <name type="common">Crab-eating macaque</name>
    <name type="synonym">Cynomolgus monkey</name>
    <dbReference type="NCBI Taxonomy" id="9541"/>
    <lineage>
        <taxon>Eukaryota</taxon>
        <taxon>Metazoa</taxon>
        <taxon>Chordata</taxon>
        <taxon>Craniata</taxon>
        <taxon>Vertebrata</taxon>
        <taxon>Euteleostomi</taxon>
        <taxon>Mammalia</taxon>
        <taxon>Eutheria</taxon>
        <taxon>Euarchontoglires</taxon>
        <taxon>Primates</taxon>
        <taxon>Haplorrhini</taxon>
        <taxon>Catarrhini</taxon>
        <taxon>Cercopithecidae</taxon>
        <taxon>Cercopithecinae</taxon>
        <taxon>Macaca</taxon>
    </lineage>
</organism>
<dbReference type="EMBL" id="AB047944">
    <property type="protein sequence ID" value="BAB12355.1"/>
    <property type="molecule type" value="mRNA"/>
</dbReference>
<dbReference type="AlphaFoldDB" id="Q9GMK6"/>
<sequence length="99" mass="11388">MWSYSENIVGNHFVQLSYEGQECCLLPFGFSFRFSLYSCTDSFIQLFKADFGKLFLKKTKKAPSDLRVCPLCPTAKTHSFLPLRSLQIIIMLLFGIFLC</sequence>
<reference evidence="1" key="1">
    <citation type="submission" date="2000-08" db="EMBL/GenBank/DDBJ databases">
        <title>Isolation of full-length cDNA clones from macaque brain cDNA libraries.</title>
        <authorList>
            <person name="Osada N."/>
            <person name="Hida M."/>
            <person name="Kusuda J."/>
            <person name="Tanuma R."/>
            <person name="Iseki K."/>
            <person name="Hirai M."/>
            <person name="Terao K."/>
            <person name="Suzuki Y."/>
            <person name="Sugano S."/>
            <person name="Hashimoto K."/>
        </authorList>
    </citation>
    <scope>NUCLEOTIDE SEQUENCE</scope>
    <source>
        <tissue evidence="1">Brain parietal lobe</tissue>
    </source>
</reference>